<evidence type="ECO:0000259" key="1">
    <source>
        <dbReference type="Pfam" id="PF08242"/>
    </source>
</evidence>
<dbReference type="GO" id="GO:0008168">
    <property type="term" value="F:methyltransferase activity"/>
    <property type="evidence" value="ECO:0007669"/>
    <property type="project" value="UniProtKB-KW"/>
</dbReference>
<dbReference type="RefSeq" id="WP_171084219.1">
    <property type="nucleotide sequence ID" value="NZ_JABAIV010000003.1"/>
</dbReference>
<proteinExistence type="predicted"/>
<dbReference type="Proteomes" id="UP000533905">
    <property type="component" value="Unassembled WGS sequence"/>
</dbReference>
<reference evidence="2 3" key="1">
    <citation type="submission" date="2020-04" db="EMBL/GenBank/DDBJ databases">
        <title>Massilia sp. nov., a cold adapted bacteria isolated from Arctic soil.</title>
        <authorList>
            <person name="Son J."/>
            <person name="Ka J.-O."/>
        </authorList>
    </citation>
    <scope>NUCLEOTIDE SEQUENCE [LARGE SCALE GENOMIC DNA]</scope>
    <source>
        <strain evidence="2 3">ML15P13</strain>
    </source>
</reference>
<keyword evidence="3" id="KW-1185">Reference proteome</keyword>
<organism evidence="2 3">
    <name type="scientific">Telluria aromaticivorans</name>
    <dbReference type="NCBI Taxonomy" id="2725995"/>
    <lineage>
        <taxon>Bacteria</taxon>
        <taxon>Pseudomonadati</taxon>
        <taxon>Pseudomonadota</taxon>
        <taxon>Betaproteobacteria</taxon>
        <taxon>Burkholderiales</taxon>
        <taxon>Oxalobacteraceae</taxon>
        <taxon>Telluria group</taxon>
        <taxon>Telluria</taxon>
    </lineage>
</organism>
<dbReference type="GO" id="GO:0032259">
    <property type="term" value="P:methylation"/>
    <property type="evidence" value="ECO:0007669"/>
    <property type="project" value="UniProtKB-KW"/>
</dbReference>
<feature type="domain" description="Methyltransferase type 12" evidence="1">
    <location>
        <begin position="41"/>
        <end position="132"/>
    </location>
</feature>
<name>A0A7Y2K188_9BURK</name>
<keyword evidence="2" id="KW-0808">Transferase</keyword>
<evidence type="ECO:0000313" key="3">
    <source>
        <dbReference type="Proteomes" id="UP000533905"/>
    </source>
</evidence>
<dbReference type="AlphaFoldDB" id="A0A7Y2K188"/>
<dbReference type="EMBL" id="JABAIV010000003">
    <property type="protein sequence ID" value="NNG23554.1"/>
    <property type="molecule type" value="Genomic_DNA"/>
</dbReference>
<comment type="caution">
    <text evidence="2">The sequence shown here is derived from an EMBL/GenBank/DDBJ whole genome shotgun (WGS) entry which is preliminary data.</text>
</comment>
<dbReference type="Pfam" id="PF08242">
    <property type="entry name" value="Methyltransf_12"/>
    <property type="match status" value="1"/>
</dbReference>
<gene>
    <name evidence="2" type="ORF">HGB41_11170</name>
</gene>
<sequence>MSYTEGVFRDRNPVKRWLQHQRLYSALGFTQKARETVTCVLDFGAGSGELCKHLVHAYPNATIICYEPCSDLLDEARRELAGLPRIEFFASFDALPKGQADVLFCLEVFEHIPLSMRAKSLGEVDSLLKNDAEVVFGVPVEVGLPALYKGMFRMSRRYGAFDARLTNVLLAALGMPPKERPVGILPPDVEVHNEHMGFDHRVFRKAIAEKFSLVTASASPFPVLGTMLNPEAYFVVRKRAAWAEGKD</sequence>
<protein>
    <submittedName>
        <fullName evidence="2">Class I SAM-dependent methyltransferase</fullName>
    </submittedName>
</protein>
<dbReference type="InterPro" id="IPR013217">
    <property type="entry name" value="Methyltransf_12"/>
</dbReference>
<dbReference type="Gene3D" id="3.40.50.150">
    <property type="entry name" value="Vaccinia Virus protein VP39"/>
    <property type="match status" value="1"/>
</dbReference>
<evidence type="ECO:0000313" key="2">
    <source>
        <dbReference type="EMBL" id="NNG23554.1"/>
    </source>
</evidence>
<dbReference type="SUPFAM" id="SSF53335">
    <property type="entry name" value="S-adenosyl-L-methionine-dependent methyltransferases"/>
    <property type="match status" value="1"/>
</dbReference>
<accession>A0A7Y2K188</accession>
<dbReference type="CDD" id="cd02440">
    <property type="entry name" value="AdoMet_MTases"/>
    <property type="match status" value="1"/>
</dbReference>
<keyword evidence="2" id="KW-0489">Methyltransferase</keyword>
<dbReference type="InterPro" id="IPR029063">
    <property type="entry name" value="SAM-dependent_MTases_sf"/>
</dbReference>